<dbReference type="Proteomes" id="UP000221165">
    <property type="component" value="Unassembled WGS sequence"/>
</dbReference>
<dbReference type="VEuPathDB" id="ToxoDB:CSUI_002400"/>
<evidence type="ECO:0000313" key="2">
    <source>
        <dbReference type="Proteomes" id="UP000221165"/>
    </source>
</evidence>
<gene>
    <name evidence="1" type="ORF">CSUI_002400</name>
</gene>
<protein>
    <submittedName>
        <fullName evidence="1">Uncharacterized protein</fullName>
    </submittedName>
</protein>
<evidence type="ECO:0000313" key="1">
    <source>
        <dbReference type="EMBL" id="PHJ23753.1"/>
    </source>
</evidence>
<proteinExistence type="predicted"/>
<dbReference type="EMBL" id="MIGC01001017">
    <property type="protein sequence ID" value="PHJ23753.1"/>
    <property type="molecule type" value="Genomic_DNA"/>
</dbReference>
<accession>A0A2C6L9H5</accession>
<sequence length="134" mass="14810">MNALNPFCSGHLADCVVIHSRTNPGGTVRRANVSVRNRTRMGAGHREAHQAKVGENIYERAGRQLADWLAALRSAWLDHILASILPKCDSAGSVELFPDGSSRLPLLRVDVLDYSLWNPYGHGVHWKTFSVAPR</sequence>
<organism evidence="1 2">
    <name type="scientific">Cystoisospora suis</name>
    <dbReference type="NCBI Taxonomy" id="483139"/>
    <lineage>
        <taxon>Eukaryota</taxon>
        <taxon>Sar</taxon>
        <taxon>Alveolata</taxon>
        <taxon>Apicomplexa</taxon>
        <taxon>Conoidasida</taxon>
        <taxon>Coccidia</taxon>
        <taxon>Eucoccidiorida</taxon>
        <taxon>Eimeriorina</taxon>
        <taxon>Sarcocystidae</taxon>
        <taxon>Cystoisospora</taxon>
    </lineage>
</organism>
<name>A0A2C6L9H5_9APIC</name>
<dbReference type="AlphaFoldDB" id="A0A2C6L9H5"/>
<dbReference type="GeneID" id="94425813"/>
<comment type="caution">
    <text evidence="1">The sequence shown here is derived from an EMBL/GenBank/DDBJ whole genome shotgun (WGS) entry which is preliminary data.</text>
</comment>
<dbReference type="RefSeq" id="XP_067925427.1">
    <property type="nucleotide sequence ID" value="XM_068062602.1"/>
</dbReference>
<keyword evidence="2" id="KW-1185">Reference proteome</keyword>
<reference evidence="1 2" key="1">
    <citation type="journal article" date="2017" name="Int. J. Parasitol.">
        <title>The genome of the protozoan parasite Cystoisospora suis and a reverse vaccinology approach to identify vaccine candidates.</title>
        <authorList>
            <person name="Palmieri N."/>
            <person name="Shrestha A."/>
            <person name="Ruttkowski B."/>
            <person name="Beck T."/>
            <person name="Vogl C."/>
            <person name="Tomley F."/>
            <person name="Blake D.P."/>
            <person name="Joachim A."/>
        </authorList>
    </citation>
    <scope>NUCLEOTIDE SEQUENCE [LARGE SCALE GENOMIC DNA]</scope>
    <source>
        <strain evidence="1 2">Wien I</strain>
    </source>
</reference>